<dbReference type="Proteomes" id="UP000332933">
    <property type="component" value="Unassembled WGS sequence"/>
</dbReference>
<reference evidence="4 5" key="1">
    <citation type="submission" date="2019-03" db="EMBL/GenBank/DDBJ databases">
        <authorList>
            <person name="Gaulin E."/>
            <person name="Dumas B."/>
        </authorList>
    </citation>
    <scope>NUCLEOTIDE SEQUENCE [LARGE SCALE GENOMIC DNA]</scope>
    <source>
        <strain evidence="4">CBS 568.67</strain>
    </source>
</reference>
<evidence type="ECO:0000313" key="3">
    <source>
        <dbReference type="EMBL" id="KAF0690008.1"/>
    </source>
</evidence>
<dbReference type="Gene3D" id="1.10.3730.20">
    <property type="match status" value="1"/>
</dbReference>
<dbReference type="OrthoDB" id="64403at2759"/>
<keyword evidence="1" id="KW-1133">Transmembrane helix</keyword>
<evidence type="ECO:0000256" key="1">
    <source>
        <dbReference type="SAM" id="Phobius"/>
    </source>
</evidence>
<feature type="transmembrane region" description="Helical" evidence="1">
    <location>
        <begin position="247"/>
        <end position="266"/>
    </location>
</feature>
<dbReference type="EMBL" id="VJMH01006398">
    <property type="protein sequence ID" value="KAF0690008.1"/>
    <property type="molecule type" value="Genomic_DNA"/>
</dbReference>
<feature type="transmembrane region" description="Helical" evidence="1">
    <location>
        <begin position="40"/>
        <end position="56"/>
    </location>
</feature>
<evidence type="ECO:0000313" key="4">
    <source>
        <dbReference type="EMBL" id="VFT95306.1"/>
    </source>
</evidence>
<feature type="transmembrane region" description="Helical" evidence="1">
    <location>
        <begin position="93"/>
        <end position="116"/>
    </location>
</feature>
<feature type="transmembrane region" description="Helical" evidence="1">
    <location>
        <begin position="123"/>
        <end position="142"/>
    </location>
</feature>
<keyword evidence="1" id="KW-0472">Membrane</keyword>
<reference evidence="3" key="2">
    <citation type="submission" date="2019-06" db="EMBL/GenBank/DDBJ databases">
        <title>Genomics analysis of Aphanomyces spp. identifies a new class of oomycete effector associated with host adaptation.</title>
        <authorList>
            <person name="Gaulin E."/>
        </authorList>
    </citation>
    <scope>NUCLEOTIDE SEQUENCE</scope>
    <source>
        <strain evidence="3">CBS 578.67</strain>
    </source>
</reference>
<feature type="transmembrane region" description="Helical" evidence="1">
    <location>
        <begin position="218"/>
        <end position="238"/>
    </location>
</feature>
<dbReference type="SUPFAM" id="SSF103481">
    <property type="entry name" value="Multidrug resistance efflux transporter EmrE"/>
    <property type="match status" value="2"/>
</dbReference>
<accession>A0A485LBX9</accession>
<organism evidence="4 5">
    <name type="scientific">Aphanomyces stellatus</name>
    <dbReference type="NCBI Taxonomy" id="120398"/>
    <lineage>
        <taxon>Eukaryota</taxon>
        <taxon>Sar</taxon>
        <taxon>Stramenopiles</taxon>
        <taxon>Oomycota</taxon>
        <taxon>Saprolegniomycetes</taxon>
        <taxon>Saprolegniales</taxon>
        <taxon>Verrucalvaceae</taxon>
        <taxon>Aphanomyces</taxon>
    </lineage>
</organism>
<keyword evidence="5" id="KW-1185">Reference proteome</keyword>
<dbReference type="EMBL" id="CAADRA010006419">
    <property type="protein sequence ID" value="VFT95306.1"/>
    <property type="molecule type" value="Genomic_DNA"/>
</dbReference>
<dbReference type="PANTHER" id="PTHR22911:SF137">
    <property type="entry name" value="SOLUTE CARRIER FAMILY 35 MEMBER G2-RELATED"/>
    <property type="match status" value="1"/>
</dbReference>
<proteinExistence type="predicted"/>
<dbReference type="InterPro" id="IPR037185">
    <property type="entry name" value="EmrE-like"/>
</dbReference>
<evidence type="ECO:0000259" key="2">
    <source>
        <dbReference type="Pfam" id="PF00892"/>
    </source>
</evidence>
<feature type="domain" description="EamA" evidence="2">
    <location>
        <begin position="190"/>
        <end position="261"/>
    </location>
</feature>
<dbReference type="GO" id="GO:0005886">
    <property type="term" value="C:plasma membrane"/>
    <property type="evidence" value="ECO:0007669"/>
    <property type="project" value="TreeGrafter"/>
</dbReference>
<dbReference type="Pfam" id="PF00892">
    <property type="entry name" value="EamA"/>
    <property type="match status" value="2"/>
</dbReference>
<dbReference type="InterPro" id="IPR000620">
    <property type="entry name" value="EamA_dom"/>
</dbReference>
<feature type="transmembrane region" description="Helical" evidence="1">
    <location>
        <begin position="68"/>
        <end position="87"/>
    </location>
</feature>
<sequence length="318" mass="34625">MFLGILYAVLANSTWGAYPLFWKQFAEIPPLQITAHRILWSFVLLELVLIVTRQAWTFHTTAFTRRNVLTGALSGLLVGSHWLLWVWAVKAGFIVDASLGSFMIPLTTMGLGVVFLKERLHVWQWLGVAIAIAGVAVVAVGYGKFPTKHTQLDAMQGLTLEFAVLSVPSLAYFVVVEAQGTGMMGHMAKNVLLVAGGLATCVPYIWFAMAARRLPLTILGMFGYIVPVGNLLIGVLVYHEPFSTTKLAGFVCLCVALVVFSVDSLLSQRGRDVLTKYDGLHLTTTLEEPLHAGSITAIDVDGRPSHSGPMDTVSIRVN</sequence>
<keyword evidence="1" id="KW-0812">Transmembrane</keyword>
<name>A0A485LBX9_9STRA</name>
<dbReference type="PANTHER" id="PTHR22911">
    <property type="entry name" value="ACYL-MALONYL CONDENSING ENZYME-RELATED"/>
    <property type="match status" value="1"/>
</dbReference>
<dbReference type="AlphaFoldDB" id="A0A485LBX9"/>
<protein>
    <submittedName>
        <fullName evidence="4">Aste57867_18570 protein</fullName>
    </submittedName>
</protein>
<feature type="domain" description="EamA" evidence="2">
    <location>
        <begin position="3"/>
        <end position="138"/>
    </location>
</feature>
<feature type="transmembrane region" description="Helical" evidence="1">
    <location>
        <begin position="187"/>
        <end position="206"/>
    </location>
</feature>
<feature type="transmembrane region" description="Helical" evidence="1">
    <location>
        <begin position="154"/>
        <end position="175"/>
    </location>
</feature>
<gene>
    <name evidence="4" type="primary">Aste57867_18570</name>
    <name evidence="3" type="ORF">As57867_018508</name>
    <name evidence="4" type="ORF">ASTE57867_18570</name>
</gene>
<evidence type="ECO:0000313" key="5">
    <source>
        <dbReference type="Proteomes" id="UP000332933"/>
    </source>
</evidence>